<keyword evidence="3" id="KW-0804">Transcription</keyword>
<dbReference type="InterPro" id="IPR002577">
    <property type="entry name" value="HTH_HxlR"/>
</dbReference>
<feature type="coiled-coil region" evidence="4">
    <location>
        <begin position="89"/>
        <end position="116"/>
    </location>
</feature>
<dbReference type="SUPFAM" id="SSF46785">
    <property type="entry name" value="Winged helix' DNA-binding domain"/>
    <property type="match status" value="1"/>
</dbReference>
<name>A0A1J0ACR4_9CYAN</name>
<keyword evidence="4" id="KW-0175">Coiled coil</keyword>
<dbReference type="KEGG" id="glt:GlitD10_1405"/>
<accession>A0A1J0ACR4</accession>
<dbReference type="PROSITE" id="PS51118">
    <property type="entry name" value="HTH_HXLR"/>
    <property type="match status" value="1"/>
</dbReference>
<dbReference type="InterPro" id="IPR036388">
    <property type="entry name" value="WH-like_DNA-bd_sf"/>
</dbReference>
<keyword evidence="2" id="KW-0238">DNA-binding</keyword>
<dbReference type="PANTHER" id="PTHR33204:SF37">
    <property type="entry name" value="HTH-TYPE TRANSCRIPTIONAL REGULATOR YODB"/>
    <property type="match status" value="1"/>
</dbReference>
<evidence type="ECO:0000313" key="7">
    <source>
        <dbReference type="Proteomes" id="UP000180235"/>
    </source>
</evidence>
<proteinExistence type="predicted"/>
<dbReference type="EMBL" id="CP017675">
    <property type="protein sequence ID" value="APB33726.1"/>
    <property type="molecule type" value="Genomic_DNA"/>
</dbReference>
<evidence type="ECO:0000256" key="4">
    <source>
        <dbReference type="SAM" id="Coils"/>
    </source>
</evidence>
<evidence type="ECO:0000256" key="3">
    <source>
        <dbReference type="ARBA" id="ARBA00023163"/>
    </source>
</evidence>
<dbReference type="Pfam" id="PF01638">
    <property type="entry name" value="HxlR"/>
    <property type="match status" value="1"/>
</dbReference>
<dbReference type="RefSeq" id="WP_216634885.1">
    <property type="nucleotide sequence ID" value="NZ_CP017675.1"/>
</dbReference>
<gene>
    <name evidence="6" type="ORF">GlitD10_1405</name>
</gene>
<keyword evidence="1" id="KW-0805">Transcription regulation</keyword>
<organism evidence="6 7">
    <name type="scientific">Gloeomargarita lithophora Alchichica-D10</name>
    <dbReference type="NCBI Taxonomy" id="1188229"/>
    <lineage>
        <taxon>Bacteria</taxon>
        <taxon>Bacillati</taxon>
        <taxon>Cyanobacteriota</taxon>
        <taxon>Cyanophyceae</taxon>
        <taxon>Gloeomargaritales</taxon>
        <taxon>Gloeomargaritaceae</taxon>
        <taxon>Gloeomargarita</taxon>
    </lineage>
</organism>
<evidence type="ECO:0000259" key="5">
    <source>
        <dbReference type="PROSITE" id="PS51118"/>
    </source>
</evidence>
<dbReference type="Proteomes" id="UP000180235">
    <property type="component" value="Chromosome"/>
</dbReference>
<evidence type="ECO:0000256" key="2">
    <source>
        <dbReference type="ARBA" id="ARBA00023125"/>
    </source>
</evidence>
<evidence type="ECO:0000313" key="6">
    <source>
        <dbReference type="EMBL" id="APB33726.1"/>
    </source>
</evidence>
<protein>
    <submittedName>
        <fullName evidence="6">Transcriptional regulators</fullName>
    </submittedName>
</protein>
<dbReference type="InterPro" id="IPR036390">
    <property type="entry name" value="WH_DNA-bd_sf"/>
</dbReference>
<dbReference type="STRING" id="1188229.GlitD10_1405"/>
<sequence>MVTQMRPDHNAKNDSRDLIPIFSDCLGCKWTVNMLLCISEGINRPGTLLKNNPGLTTKVLNECLGRLIDYKILQKLTYPEIPPRVEYRLTNFGQELMRILLKIKELQDEFEHLSQS</sequence>
<dbReference type="Gene3D" id="1.10.10.10">
    <property type="entry name" value="Winged helix-like DNA-binding domain superfamily/Winged helix DNA-binding domain"/>
    <property type="match status" value="1"/>
</dbReference>
<keyword evidence="7" id="KW-1185">Reference proteome</keyword>
<dbReference type="AlphaFoldDB" id="A0A1J0ACR4"/>
<dbReference type="PANTHER" id="PTHR33204">
    <property type="entry name" value="TRANSCRIPTIONAL REGULATOR, MARR FAMILY"/>
    <property type="match status" value="1"/>
</dbReference>
<reference evidence="6 7" key="1">
    <citation type="submission" date="2016-10" db="EMBL/GenBank/DDBJ databases">
        <title>Description of Gloeomargarita lithophora gen. nov., sp. nov., a thylakoid-bearing basal-branching cyanobacterium with intracellular carbonates, and proposal for Gloeomargaritales ord. nov.</title>
        <authorList>
            <person name="Moreira D."/>
            <person name="Tavera R."/>
            <person name="Benzerara K."/>
            <person name="Skouri-Panet F."/>
            <person name="Couradeau E."/>
            <person name="Gerard E."/>
            <person name="Loussert C."/>
            <person name="Novelo E."/>
            <person name="Zivanovic Y."/>
            <person name="Lopez-Garcia P."/>
        </authorList>
    </citation>
    <scope>NUCLEOTIDE SEQUENCE [LARGE SCALE GENOMIC DNA]</scope>
    <source>
        <strain evidence="6 7">D10</strain>
    </source>
</reference>
<dbReference type="GO" id="GO:0003677">
    <property type="term" value="F:DNA binding"/>
    <property type="evidence" value="ECO:0007669"/>
    <property type="project" value="UniProtKB-KW"/>
</dbReference>
<evidence type="ECO:0000256" key="1">
    <source>
        <dbReference type="ARBA" id="ARBA00023015"/>
    </source>
</evidence>
<feature type="domain" description="HTH hxlR-type" evidence="5">
    <location>
        <begin position="15"/>
        <end position="115"/>
    </location>
</feature>